<name>A0A840PTI3_9ACTN</name>
<proteinExistence type="predicted"/>
<sequence>MPRLSPGDLYRLAVPGDPRLRPDGGAVAYVLTTADREADENRSEIWLAAPGAEPRRLTTGPRDAAPRWAPDGRTLAFLREVDGRPQVHLLPMDGGMDGGEPWALTSAPLGAGVPVWSPDGRTIAYAAPCGEVDPHAPVVADALDYKADGAGLLRGLRTHLFSCDVATGETTRLTEGDFHAGEPSWSADGRRLAFVADMRPDRDLKPGAAVYEVAAAGGGPVRLTGEDVVCAAAWWLDGRLVVAGWAGGDLVSHTRLFRLEAGGLEEIAPELDRNVMTGAPGYPGAAPQPLDGGLLFCARDGGCTHLYLDGKKLVGGDRVVCGMTAAAGRIAYLATTPYSVGDLILRDATGEETRLASYALEGAEPYLPRARVFTAPDGRQVEGFVLRDESIPGPGPLLLDVHGGPHNAWAPVFDAAHLYHQALAAKGWTVLTVNPRGSDGYGEEFYTAARGAWGLADAGDLLAPVEELVAEGVADPERLAVTGYSYGGYMACMLPAMTGRFRAAVAGGCVSDLAGMAGTSDLGHFLVEHECGGAPERQSPVSYLDEVRTPTLLLHGLDDVRCPPGQAERWFAGLRERGVPARLVLYPGASHLFILNGRPSHRLDYNERIIAWLEQWIPDAGPDGSPS</sequence>
<evidence type="ECO:0000256" key="2">
    <source>
        <dbReference type="ARBA" id="ARBA00022825"/>
    </source>
</evidence>
<protein>
    <submittedName>
        <fullName evidence="4">Dipeptidyl aminopeptidase/acylaminoacyl peptidase</fullName>
    </submittedName>
</protein>
<dbReference type="GO" id="GO:0006508">
    <property type="term" value="P:proteolysis"/>
    <property type="evidence" value="ECO:0007669"/>
    <property type="project" value="InterPro"/>
</dbReference>
<dbReference type="RefSeq" id="WP_221337526.1">
    <property type="nucleotide sequence ID" value="NZ_BAABIX010000026.1"/>
</dbReference>
<dbReference type="Proteomes" id="UP000578449">
    <property type="component" value="Unassembled WGS sequence"/>
</dbReference>
<organism evidence="4 5">
    <name type="scientific">Thermocatellispora tengchongensis</name>
    <dbReference type="NCBI Taxonomy" id="1073253"/>
    <lineage>
        <taxon>Bacteria</taxon>
        <taxon>Bacillati</taxon>
        <taxon>Actinomycetota</taxon>
        <taxon>Actinomycetes</taxon>
        <taxon>Streptosporangiales</taxon>
        <taxon>Streptosporangiaceae</taxon>
        <taxon>Thermocatellispora</taxon>
    </lineage>
</organism>
<comment type="caution">
    <text evidence="4">The sequence shown here is derived from an EMBL/GenBank/DDBJ whole genome shotgun (WGS) entry which is preliminary data.</text>
</comment>
<dbReference type="InterPro" id="IPR011659">
    <property type="entry name" value="WD40"/>
</dbReference>
<dbReference type="Gene3D" id="3.40.50.1820">
    <property type="entry name" value="alpha/beta hydrolase"/>
    <property type="match status" value="1"/>
</dbReference>
<dbReference type="GO" id="GO:0004252">
    <property type="term" value="F:serine-type endopeptidase activity"/>
    <property type="evidence" value="ECO:0007669"/>
    <property type="project" value="TreeGrafter"/>
</dbReference>
<dbReference type="InterPro" id="IPR029058">
    <property type="entry name" value="AB_hydrolase_fold"/>
</dbReference>
<evidence type="ECO:0000259" key="3">
    <source>
        <dbReference type="Pfam" id="PF00326"/>
    </source>
</evidence>
<gene>
    <name evidence="4" type="ORF">HNP84_008998</name>
</gene>
<dbReference type="InterPro" id="IPR011042">
    <property type="entry name" value="6-blade_b-propeller_TolB-like"/>
</dbReference>
<dbReference type="Gene3D" id="2.120.10.30">
    <property type="entry name" value="TolB, C-terminal domain"/>
    <property type="match status" value="2"/>
</dbReference>
<dbReference type="PANTHER" id="PTHR42776:SF27">
    <property type="entry name" value="DIPEPTIDYL PEPTIDASE FAMILY MEMBER 6"/>
    <property type="match status" value="1"/>
</dbReference>
<keyword evidence="4" id="KW-0031">Aminopeptidase</keyword>
<evidence type="ECO:0000313" key="4">
    <source>
        <dbReference type="EMBL" id="MBB5139235.1"/>
    </source>
</evidence>
<dbReference type="GO" id="GO:0004177">
    <property type="term" value="F:aminopeptidase activity"/>
    <property type="evidence" value="ECO:0007669"/>
    <property type="project" value="UniProtKB-KW"/>
</dbReference>
<feature type="domain" description="Peptidase S9 prolyl oligopeptidase catalytic" evidence="3">
    <location>
        <begin position="421"/>
        <end position="617"/>
    </location>
</feature>
<dbReference type="SUPFAM" id="SSF53474">
    <property type="entry name" value="alpha/beta-Hydrolases"/>
    <property type="match status" value="1"/>
</dbReference>
<dbReference type="Pfam" id="PF07676">
    <property type="entry name" value="PD40"/>
    <property type="match status" value="3"/>
</dbReference>
<dbReference type="EMBL" id="JACHGN010000028">
    <property type="protein sequence ID" value="MBB5139235.1"/>
    <property type="molecule type" value="Genomic_DNA"/>
</dbReference>
<dbReference type="AlphaFoldDB" id="A0A840PTI3"/>
<evidence type="ECO:0000313" key="5">
    <source>
        <dbReference type="Proteomes" id="UP000578449"/>
    </source>
</evidence>
<dbReference type="SUPFAM" id="SSF69304">
    <property type="entry name" value="Tricorn protease N-terminal domain"/>
    <property type="match status" value="1"/>
</dbReference>
<keyword evidence="2" id="KW-0720">Serine protease</keyword>
<accession>A0A840PTI3</accession>
<dbReference type="PANTHER" id="PTHR42776">
    <property type="entry name" value="SERINE PEPTIDASE S9 FAMILY MEMBER"/>
    <property type="match status" value="1"/>
</dbReference>
<keyword evidence="5" id="KW-1185">Reference proteome</keyword>
<dbReference type="InterPro" id="IPR001375">
    <property type="entry name" value="Peptidase_S9_cat"/>
</dbReference>
<reference evidence="4 5" key="1">
    <citation type="submission" date="2020-08" db="EMBL/GenBank/DDBJ databases">
        <title>Genomic Encyclopedia of Type Strains, Phase IV (KMG-IV): sequencing the most valuable type-strain genomes for metagenomic binning, comparative biology and taxonomic classification.</title>
        <authorList>
            <person name="Goeker M."/>
        </authorList>
    </citation>
    <scope>NUCLEOTIDE SEQUENCE [LARGE SCALE GENOMIC DNA]</scope>
    <source>
        <strain evidence="4 5">DSM 45615</strain>
    </source>
</reference>
<keyword evidence="1" id="KW-0378">Hydrolase</keyword>
<dbReference type="Pfam" id="PF00326">
    <property type="entry name" value="Peptidase_S9"/>
    <property type="match status" value="1"/>
</dbReference>
<keyword evidence="4" id="KW-0645">Protease</keyword>
<evidence type="ECO:0000256" key="1">
    <source>
        <dbReference type="ARBA" id="ARBA00022801"/>
    </source>
</evidence>